<dbReference type="PROSITE" id="PS01124">
    <property type="entry name" value="HTH_ARAC_FAMILY_2"/>
    <property type="match status" value="1"/>
</dbReference>
<dbReference type="RefSeq" id="WP_061898324.1">
    <property type="nucleotide sequence ID" value="NZ_LOBR01000130.1"/>
</dbReference>
<sequence length="320" mass="35800">MKDSNALAQATEVFAKQIEKWTPSANQFETAIPGVHLSHWKSPTSPTSYTHKSSICLIAQGKKRVLLGEESFVYDANHFLISSVDLPIIANIMEASEDSPYLGLVMELDLQEISQLITEAELSFNSSNEAQKGIAVGELSEPLLNAFIRLMALQDDPASIKILAPVIKREIFYRLLTSEQGARLNQIVTAGSHSHQVAKAIDWLKSNFVKPLSVGELASYTGMSKSSFYTHFRAMTSMTPLQFQKKLRLSEARRLMLTENLDAMATTFRVGYESPSQFSREYSRLFGAPPSKDIKALRDADRRENTRAVGFLEQHQHTRS</sequence>
<gene>
    <name evidence="4" type="ORF">ATY37_08300</name>
</gene>
<evidence type="ECO:0000313" key="5">
    <source>
        <dbReference type="Proteomes" id="UP000075346"/>
    </source>
</evidence>
<dbReference type="InterPro" id="IPR009594">
    <property type="entry name" value="Tscrpt_reg_HTH_AraC_N"/>
</dbReference>
<dbReference type="AlphaFoldDB" id="A0A151KRF8"/>
<dbReference type="InterPro" id="IPR009057">
    <property type="entry name" value="Homeodomain-like_sf"/>
</dbReference>
<dbReference type="SMART" id="SM00342">
    <property type="entry name" value="HTH_ARAC"/>
    <property type="match status" value="1"/>
</dbReference>
<dbReference type="PANTHER" id="PTHR43436">
    <property type="entry name" value="ARAC-FAMILY TRANSCRIPTIONAL REGULATOR"/>
    <property type="match status" value="1"/>
</dbReference>
<dbReference type="SUPFAM" id="SSF46689">
    <property type="entry name" value="Homeodomain-like"/>
    <property type="match status" value="2"/>
</dbReference>
<dbReference type="InterPro" id="IPR018060">
    <property type="entry name" value="HTH_AraC"/>
</dbReference>
<comment type="caution">
    <text evidence="4">The sequence shown here is derived from an EMBL/GenBank/DDBJ whole genome shotgun (WGS) entry which is preliminary data.</text>
</comment>
<dbReference type="PANTHER" id="PTHR43436:SF1">
    <property type="entry name" value="TRANSCRIPTIONAL REGULATORY PROTEIN"/>
    <property type="match status" value="1"/>
</dbReference>
<reference evidence="5" key="1">
    <citation type="submission" date="2015-12" db="EMBL/GenBank/DDBJ databases">
        <authorList>
            <person name="Shamseldin A."/>
            <person name="Moawad H."/>
            <person name="Abd El-Rahim W.M."/>
            <person name="Sadowsky M.J."/>
        </authorList>
    </citation>
    <scope>NUCLEOTIDE SEQUENCE [LARGE SCALE GENOMIC DNA]</scope>
    <source>
        <strain evidence="5">2538-88</strain>
    </source>
</reference>
<evidence type="ECO:0000256" key="1">
    <source>
        <dbReference type="ARBA" id="ARBA00023015"/>
    </source>
</evidence>
<keyword evidence="2" id="KW-0804">Transcription</keyword>
<dbReference type="Pfam" id="PF12833">
    <property type="entry name" value="HTH_18"/>
    <property type="match status" value="1"/>
</dbReference>
<protein>
    <submittedName>
        <fullName evidence="4">AraC family transcriptional regulator</fullName>
    </submittedName>
</protein>
<accession>A0A151KRF8</accession>
<evidence type="ECO:0000259" key="3">
    <source>
        <dbReference type="PROSITE" id="PS01124"/>
    </source>
</evidence>
<dbReference type="Gene3D" id="1.10.10.60">
    <property type="entry name" value="Homeodomain-like"/>
    <property type="match status" value="1"/>
</dbReference>
<dbReference type="EMBL" id="LOBR01000130">
    <property type="protein sequence ID" value="KYN79842.1"/>
    <property type="molecule type" value="Genomic_DNA"/>
</dbReference>
<evidence type="ECO:0000313" key="4">
    <source>
        <dbReference type="EMBL" id="KYN79842.1"/>
    </source>
</evidence>
<proteinExistence type="predicted"/>
<dbReference type="GO" id="GO:0043565">
    <property type="term" value="F:sequence-specific DNA binding"/>
    <property type="evidence" value="ECO:0007669"/>
    <property type="project" value="InterPro"/>
</dbReference>
<organism evidence="4 5">
    <name type="scientific">Vibrio cidicii</name>
    <dbReference type="NCBI Taxonomy" id="1763883"/>
    <lineage>
        <taxon>Bacteria</taxon>
        <taxon>Pseudomonadati</taxon>
        <taxon>Pseudomonadota</taxon>
        <taxon>Gammaproteobacteria</taxon>
        <taxon>Vibrionales</taxon>
        <taxon>Vibrionaceae</taxon>
        <taxon>Vibrio</taxon>
    </lineage>
</organism>
<name>A0A151KRF8_9VIBR</name>
<evidence type="ECO:0000256" key="2">
    <source>
        <dbReference type="ARBA" id="ARBA00023163"/>
    </source>
</evidence>
<dbReference type="Pfam" id="PF06719">
    <property type="entry name" value="AraC_N"/>
    <property type="match status" value="1"/>
</dbReference>
<feature type="domain" description="HTH araC/xylS-type" evidence="3">
    <location>
        <begin position="198"/>
        <end position="296"/>
    </location>
</feature>
<keyword evidence="1" id="KW-0805">Transcription regulation</keyword>
<dbReference type="Proteomes" id="UP000075346">
    <property type="component" value="Unassembled WGS sequence"/>
</dbReference>
<dbReference type="GO" id="GO:0003700">
    <property type="term" value="F:DNA-binding transcription factor activity"/>
    <property type="evidence" value="ECO:0007669"/>
    <property type="project" value="InterPro"/>
</dbReference>